<evidence type="ECO:0000313" key="2">
    <source>
        <dbReference type="Proteomes" id="UP000051124"/>
    </source>
</evidence>
<reference evidence="1 2" key="1">
    <citation type="journal article" date="2015" name="Microbiome">
        <title>Genomic resolution of linkages in carbon, nitrogen, and sulfur cycling among widespread estuary sediment bacteria.</title>
        <authorList>
            <person name="Baker B.J."/>
            <person name="Lazar C.S."/>
            <person name="Teske A.P."/>
            <person name="Dick G.J."/>
        </authorList>
    </citation>
    <scope>NUCLEOTIDE SEQUENCE [LARGE SCALE GENOMIC DNA]</scope>
    <source>
        <strain evidence="1">DG_26</strain>
    </source>
</reference>
<dbReference type="InterPro" id="IPR010181">
    <property type="entry name" value="CGCAxxGCC_motif"/>
</dbReference>
<accession>A0A0S7WEE4</accession>
<protein>
    <recommendedName>
        <fullName evidence="3">C_GCAxxG_C_C family protein</fullName>
    </recommendedName>
</protein>
<gene>
    <name evidence="1" type="ORF">AMJ40_07715</name>
</gene>
<dbReference type="AlphaFoldDB" id="A0A0S7WEE4"/>
<name>A0A0S7WEE4_UNCT6</name>
<dbReference type="Pfam" id="PF09719">
    <property type="entry name" value="C_GCAxxG_C_C"/>
    <property type="match status" value="1"/>
</dbReference>
<proteinExistence type="predicted"/>
<dbReference type="PATRIC" id="fig|1703771.3.peg.1490"/>
<dbReference type="Proteomes" id="UP000051124">
    <property type="component" value="Unassembled WGS sequence"/>
</dbReference>
<dbReference type="NCBIfam" id="TIGR01909">
    <property type="entry name" value="C_GCAxxG_C_C"/>
    <property type="match status" value="1"/>
</dbReference>
<organism evidence="1 2">
    <name type="scientific">candidate division TA06 bacterium DG_26</name>
    <dbReference type="NCBI Taxonomy" id="1703771"/>
    <lineage>
        <taxon>Bacteria</taxon>
        <taxon>Bacteria division TA06</taxon>
    </lineage>
</organism>
<dbReference type="EMBL" id="LIZT01000126">
    <property type="protein sequence ID" value="KPJ48313.1"/>
    <property type="molecule type" value="Genomic_DNA"/>
</dbReference>
<evidence type="ECO:0008006" key="3">
    <source>
        <dbReference type="Google" id="ProtNLM"/>
    </source>
</evidence>
<evidence type="ECO:0000313" key="1">
    <source>
        <dbReference type="EMBL" id="KPJ48313.1"/>
    </source>
</evidence>
<sequence>MSRVDLAVARFKEGFSCSQAVLSTYGAQFGLDHETTLRLACAFGGGMGRMAMTCGAVTGAFMVIGLKHGRTRIHNEERRERTYELAREFTKRFISRNGSIICKDLLGCDISTPDGIRIAREEGIIATLCPKLVQDAAEIVEGIL</sequence>
<comment type="caution">
    <text evidence="1">The sequence shown here is derived from an EMBL/GenBank/DDBJ whole genome shotgun (WGS) entry which is preliminary data.</text>
</comment>